<dbReference type="InterPro" id="IPR005064">
    <property type="entry name" value="BUG"/>
</dbReference>
<evidence type="ECO:0000256" key="1">
    <source>
        <dbReference type="ARBA" id="ARBA00006987"/>
    </source>
</evidence>
<comment type="caution">
    <text evidence="3">The sequence shown here is derived from an EMBL/GenBank/DDBJ whole genome shotgun (WGS) entry which is preliminary data.</text>
</comment>
<evidence type="ECO:0000313" key="3">
    <source>
        <dbReference type="EMBL" id="RAR83174.1"/>
    </source>
</evidence>
<feature type="signal peptide" evidence="2">
    <location>
        <begin position="1"/>
        <end position="26"/>
    </location>
</feature>
<keyword evidence="4" id="KW-1185">Reference proteome</keyword>
<accession>A0A328ZC10</accession>
<name>A0A328ZC10_9BURK</name>
<gene>
    <name evidence="3" type="ORF">AX018_101519</name>
</gene>
<comment type="similarity">
    <text evidence="1">Belongs to the UPF0065 (bug) family.</text>
</comment>
<dbReference type="PANTHER" id="PTHR42928:SF5">
    <property type="entry name" value="BLR1237 PROTEIN"/>
    <property type="match status" value="1"/>
</dbReference>
<dbReference type="InterPro" id="IPR006311">
    <property type="entry name" value="TAT_signal"/>
</dbReference>
<dbReference type="PANTHER" id="PTHR42928">
    <property type="entry name" value="TRICARBOXYLATE-BINDING PROTEIN"/>
    <property type="match status" value="1"/>
</dbReference>
<evidence type="ECO:0000313" key="4">
    <source>
        <dbReference type="Proteomes" id="UP000248856"/>
    </source>
</evidence>
<organism evidence="3 4">
    <name type="scientific">Paracidovorax anthurii</name>
    <dbReference type="NCBI Taxonomy" id="78229"/>
    <lineage>
        <taxon>Bacteria</taxon>
        <taxon>Pseudomonadati</taxon>
        <taxon>Pseudomonadota</taxon>
        <taxon>Betaproteobacteria</taxon>
        <taxon>Burkholderiales</taxon>
        <taxon>Comamonadaceae</taxon>
        <taxon>Paracidovorax</taxon>
    </lineage>
</organism>
<dbReference type="OrthoDB" id="9150102at2"/>
<sequence length="327" mass="33971">MPTRRQLMSRLAWGWAASAVPLGARADPLESARIIAGFAPGGTIDTEARRVAGRLAGTYAKSVFVDSRPGAGGQIAISALKAAAPDGATLLVTPMSMLGIYPHTYRKLPYDPLADLAPVSMGAYVDMGFAVGPMVPAAVTSVPEFLAWCKAHPDLANFGSPAPGSVPHFVGVLMGRAGNVDLRHVGFRGTQPAIMDLVGGQIASVSAPVGEFLPHLPGGKLRILSTSGASRSQFVPQVPTLVEQGFKSLVYGEWHGFFLPGKASPAVVRNANAAIRQALAAKDVIDGLAAMGLETRSSSPQELAAALKSDLERWGPIVKSIGFSADA</sequence>
<evidence type="ECO:0000256" key="2">
    <source>
        <dbReference type="SAM" id="SignalP"/>
    </source>
</evidence>
<keyword evidence="2" id="KW-0732">Signal</keyword>
<dbReference type="CDD" id="cd13579">
    <property type="entry name" value="PBP2_Bug_NagM"/>
    <property type="match status" value="1"/>
</dbReference>
<dbReference type="EMBL" id="QLTA01000015">
    <property type="protein sequence ID" value="RAR83174.1"/>
    <property type="molecule type" value="Genomic_DNA"/>
</dbReference>
<reference evidence="3 4" key="1">
    <citation type="submission" date="2018-06" db="EMBL/GenBank/DDBJ databases">
        <title>Genomic Encyclopedia of Archaeal and Bacterial Type Strains, Phase II (KMG-II): from individual species to whole genera.</title>
        <authorList>
            <person name="Goeker M."/>
        </authorList>
    </citation>
    <scope>NUCLEOTIDE SEQUENCE [LARGE SCALE GENOMIC DNA]</scope>
    <source>
        <strain evidence="3 4">CFPB 3232</strain>
    </source>
</reference>
<proteinExistence type="inferred from homology"/>
<dbReference type="AlphaFoldDB" id="A0A328ZC10"/>
<dbReference type="InterPro" id="IPR042100">
    <property type="entry name" value="Bug_dom1"/>
</dbReference>
<dbReference type="Gene3D" id="3.40.190.10">
    <property type="entry name" value="Periplasmic binding protein-like II"/>
    <property type="match status" value="1"/>
</dbReference>
<dbReference type="PIRSF" id="PIRSF017082">
    <property type="entry name" value="YflP"/>
    <property type="match status" value="1"/>
</dbReference>
<dbReference type="Pfam" id="PF03401">
    <property type="entry name" value="TctC"/>
    <property type="match status" value="1"/>
</dbReference>
<dbReference type="RefSeq" id="WP_111877056.1">
    <property type="nucleotide sequence ID" value="NZ_CBCSGC010000032.1"/>
</dbReference>
<feature type="chain" id="PRO_5016463594" evidence="2">
    <location>
        <begin position="27"/>
        <end position="327"/>
    </location>
</feature>
<dbReference type="Proteomes" id="UP000248856">
    <property type="component" value="Unassembled WGS sequence"/>
</dbReference>
<keyword evidence="3" id="KW-0675">Receptor</keyword>
<protein>
    <submittedName>
        <fullName evidence="3">Tripartite-type tricarboxylate transporter receptor subunit TctC</fullName>
    </submittedName>
</protein>
<dbReference type="Gene3D" id="3.40.190.150">
    <property type="entry name" value="Bordetella uptake gene, domain 1"/>
    <property type="match status" value="1"/>
</dbReference>
<dbReference type="PROSITE" id="PS51318">
    <property type="entry name" value="TAT"/>
    <property type="match status" value="1"/>
</dbReference>